<dbReference type="EMBL" id="SHBI01000025">
    <property type="protein sequence ID" value="RZO20000.1"/>
    <property type="molecule type" value="Genomic_DNA"/>
</dbReference>
<accession>A0A520MFL6</accession>
<keyword evidence="1" id="KW-0813">Transport</keyword>
<dbReference type="InterPro" id="IPR050093">
    <property type="entry name" value="ABC_SmlMolc_Importer"/>
</dbReference>
<comment type="caution">
    <text evidence="5">The sequence shown here is derived from an EMBL/GenBank/DDBJ whole genome shotgun (WGS) entry which is preliminary data.</text>
</comment>
<dbReference type="GO" id="GO:0005524">
    <property type="term" value="F:ATP binding"/>
    <property type="evidence" value="ECO:0007669"/>
    <property type="project" value="UniProtKB-KW"/>
</dbReference>
<feature type="domain" description="ABC transporter" evidence="4">
    <location>
        <begin position="3"/>
        <end position="205"/>
    </location>
</feature>
<organism evidence="5 6">
    <name type="scientific">SAR86 cluster bacterium</name>
    <dbReference type="NCBI Taxonomy" id="2030880"/>
    <lineage>
        <taxon>Bacteria</taxon>
        <taxon>Pseudomonadati</taxon>
        <taxon>Pseudomonadota</taxon>
        <taxon>Gammaproteobacteria</taxon>
        <taxon>SAR86 cluster</taxon>
    </lineage>
</organism>
<sequence length="205" mass="23120">MAIKIENLSYSRNDIPLLENINFIIEKKETGVIKGESGKGKTTLLNIINGLIAPKIGLITCGDEIFNSDSIFLPPEKRNIGYVFQDFALFPHLNSKTNILFASKNKDRTFFNEVIEDLELGSHLKKFPHELSGGQKQRVAIARSILMEPQLLIMDEPFSNLDSDLSRKTHKLIDSVINKLDIPCLIVTHKNENESLLGKSKIIYL</sequence>
<proteinExistence type="predicted"/>
<dbReference type="Pfam" id="PF00005">
    <property type="entry name" value="ABC_tran"/>
    <property type="match status" value="1"/>
</dbReference>
<dbReference type="InterPro" id="IPR003593">
    <property type="entry name" value="AAA+_ATPase"/>
</dbReference>
<name>A0A520MFL6_9GAMM</name>
<dbReference type="PANTHER" id="PTHR42781">
    <property type="entry name" value="SPERMIDINE/PUTRESCINE IMPORT ATP-BINDING PROTEIN POTA"/>
    <property type="match status" value="1"/>
</dbReference>
<keyword evidence="2" id="KW-0547">Nucleotide-binding</keyword>
<protein>
    <submittedName>
        <fullName evidence="5">ATP-binding cassette domain-containing protein</fullName>
    </submittedName>
</protein>
<evidence type="ECO:0000256" key="2">
    <source>
        <dbReference type="ARBA" id="ARBA00022741"/>
    </source>
</evidence>
<dbReference type="InterPro" id="IPR003439">
    <property type="entry name" value="ABC_transporter-like_ATP-bd"/>
</dbReference>
<dbReference type="AlphaFoldDB" id="A0A520MFL6"/>
<reference evidence="5 6" key="1">
    <citation type="submission" date="2019-02" db="EMBL/GenBank/DDBJ databases">
        <title>Prokaryotic population dynamics and viral predation in marine succession experiment using metagenomics: the confinement effect.</title>
        <authorList>
            <person name="Haro-Moreno J.M."/>
            <person name="Rodriguez-Valera F."/>
            <person name="Lopez-Perez M."/>
        </authorList>
    </citation>
    <scope>NUCLEOTIDE SEQUENCE [LARGE SCALE GENOMIC DNA]</scope>
    <source>
        <strain evidence="5">MED-G163</strain>
    </source>
</reference>
<evidence type="ECO:0000256" key="1">
    <source>
        <dbReference type="ARBA" id="ARBA00022448"/>
    </source>
</evidence>
<dbReference type="InterPro" id="IPR027417">
    <property type="entry name" value="P-loop_NTPase"/>
</dbReference>
<gene>
    <name evidence="5" type="ORF">EVA96_03240</name>
</gene>
<dbReference type="InterPro" id="IPR017871">
    <property type="entry name" value="ABC_transporter-like_CS"/>
</dbReference>
<dbReference type="PROSITE" id="PS00211">
    <property type="entry name" value="ABC_TRANSPORTER_1"/>
    <property type="match status" value="1"/>
</dbReference>
<evidence type="ECO:0000313" key="5">
    <source>
        <dbReference type="EMBL" id="RZO20000.1"/>
    </source>
</evidence>
<dbReference type="PANTHER" id="PTHR42781:SF4">
    <property type="entry name" value="SPERMIDINE_PUTRESCINE IMPORT ATP-BINDING PROTEIN POTA"/>
    <property type="match status" value="1"/>
</dbReference>
<evidence type="ECO:0000313" key="6">
    <source>
        <dbReference type="Proteomes" id="UP000315782"/>
    </source>
</evidence>
<evidence type="ECO:0000256" key="3">
    <source>
        <dbReference type="ARBA" id="ARBA00022840"/>
    </source>
</evidence>
<dbReference type="SUPFAM" id="SSF52540">
    <property type="entry name" value="P-loop containing nucleoside triphosphate hydrolases"/>
    <property type="match status" value="1"/>
</dbReference>
<dbReference type="GO" id="GO:0016887">
    <property type="term" value="F:ATP hydrolysis activity"/>
    <property type="evidence" value="ECO:0007669"/>
    <property type="project" value="InterPro"/>
</dbReference>
<evidence type="ECO:0000259" key="4">
    <source>
        <dbReference type="PROSITE" id="PS50893"/>
    </source>
</evidence>
<dbReference type="SMART" id="SM00382">
    <property type="entry name" value="AAA"/>
    <property type="match status" value="1"/>
</dbReference>
<dbReference type="Proteomes" id="UP000315782">
    <property type="component" value="Unassembled WGS sequence"/>
</dbReference>
<dbReference type="PROSITE" id="PS50893">
    <property type="entry name" value="ABC_TRANSPORTER_2"/>
    <property type="match status" value="1"/>
</dbReference>
<keyword evidence="3 5" id="KW-0067">ATP-binding</keyword>
<dbReference type="Gene3D" id="3.40.50.300">
    <property type="entry name" value="P-loop containing nucleotide triphosphate hydrolases"/>
    <property type="match status" value="1"/>
</dbReference>